<gene>
    <name evidence="2" type="ORF">M408DRAFT_29161</name>
</gene>
<accession>A0A0C2W628</accession>
<feature type="region of interest" description="Disordered" evidence="1">
    <location>
        <begin position="337"/>
        <end position="367"/>
    </location>
</feature>
<dbReference type="Proteomes" id="UP000054097">
    <property type="component" value="Unassembled WGS sequence"/>
</dbReference>
<reference evidence="2 3" key="1">
    <citation type="submission" date="2014-04" db="EMBL/GenBank/DDBJ databases">
        <authorList>
            <consortium name="DOE Joint Genome Institute"/>
            <person name="Kuo A."/>
            <person name="Zuccaro A."/>
            <person name="Kohler A."/>
            <person name="Nagy L.G."/>
            <person name="Floudas D."/>
            <person name="Copeland A."/>
            <person name="Barry K.W."/>
            <person name="Cichocki N."/>
            <person name="Veneault-Fourrey C."/>
            <person name="LaButti K."/>
            <person name="Lindquist E.A."/>
            <person name="Lipzen A."/>
            <person name="Lundell T."/>
            <person name="Morin E."/>
            <person name="Murat C."/>
            <person name="Sun H."/>
            <person name="Tunlid A."/>
            <person name="Henrissat B."/>
            <person name="Grigoriev I.V."/>
            <person name="Hibbett D.S."/>
            <person name="Martin F."/>
            <person name="Nordberg H.P."/>
            <person name="Cantor M.N."/>
            <person name="Hua S.X."/>
        </authorList>
    </citation>
    <scope>NUCLEOTIDE SEQUENCE [LARGE SCALE GENOMIC DNA]</scope>
    <source>
        <strain evidence="2 3">MAFF 305830</strain>
    </source>
</reference>
<feature type="compositionally biased region" description="Polar residues" evidence="1">
    <location>
        <begin position="1"/>
        <end position="13"/>
    </location>
</feature>
<dbReference type="AlphaFoldDB" id="A0A0C2W628"/>
<organism evidence="2 3">
    <name type="scientific">Serendipita vermifera MAFF 305830</name>
    <dbReference type="NCBI Taxonomy" id="933852"/>
    <lineage>
        <taxon>Eukaryota</taxon>
        <taxon>Fungi</taxon>
        <taxon>Dikarya</taxon>
        <taxon>Basidiomycota</taxon>
        <taxon>Agaricomycotina</taxon>
        <taxon>Agaricomycetes</taxon>
        <taxon>Sebacinales</taxon>
        <taxon>Serendipitaceae</taxon>
        <taxon>Serendipita</taxon>
    </lineage>
</organism>
<feature type="region of interest" description="Disordered" evidence="1">
    <location>
        <begin position="1"/>
        <end position="20"/>
    </location>
</feature>
<dbReference type="EMBL" id="KN824368">
    <property type="protein sequence ID" value="KIM21913.1"/>
    <property type="molecule type" value="Genomic_DNA"/>
</dbReference>
<dbReference type="HOGENOM" id="CLU_026027_0_0_1"/>
<evidence type="ECO:0000313" key="3">
    <source>
        <dbReference type="Proteomes" id="UP000054097"/>
    </source>
</evidence>
<feature type="region of interest" description="Disordered" evidence="1">
    <location>
        <begin position="93"/>
        <end position="112"/>
    </location>
</feature>
<evidence type="ECO:0000256" key="1">
    <source>
        <dbReference type="SAM" id="MobiDB-lite"/>
    </source>
</evidence>
<name>A0A0C2W628_SERVB</name>
<dbReference type="OrthoDB" id="3261350at2759"/>
<evidence type="ECO:0000313" key="2">
    <source>
        <dbReference type="EMBL" id="KIM21913.1"/>
    </source>
</evidence>
<sequence>MSTKGVPSANSQSLKDKQDAVTRTAQISWLLREQLRASLPTSDEQFMTDYISSATAGNDDADKDVAVQLHEAMLVNDMPATGGVQPLLQSTPSGTTIGIDSPKDPSDPHDPQARFQKAMEWLSTGNPDGSSPLSRYKEYQALHTAALQERSTAYNDARRESRALFPNAPKLQEEHYNQWFQDHVKSYNNKVQAAYMEWVVHGDKERVEYNFALVDTTSPSERVEKSKESMRNSVISTLDGSAEFNRVILEPSNWAILAQEAANRTLVPPERTPDDIQFEINRAKFTEAALVARSNLQEPSASSDDPVIDETALQGAISGLLLSSRKYDEAHKDVLKESANTTPATSHPEDETHTKPDPKLDNAKAADKAAADALATARANVLKEQQAYTAKASAQLRLRISNQSDQAFTDRKKDVETELTSVRKTIADLTDELKIVLAKSIGVSGPVAEVLPSDPSQPLQETPANGNISANYWTRITCEGHQDSTSYSVGFAASYGLFSIGGSYSHADATGKAASQMSKLSCSISFDAMRVDITRPWLQADLFYDASLDAAPAAKISPGPFFLHMLIDQANEMPTGLSIDPTIKAKALKEYSLFPHFSTAFILATNLVLEFKGETADISSYFHSDQNSASLSVGYGPFSISGSYSHQSSDQNSTCQTTSDGCRITVKAPQIIGWVSQILPPLPRPKDGARPFDINGWPMASN</sequence>
<proteinExistence type="predicted"/>
<feature type="compositionally biased region" description="Basic and acidic residues" evidence="1">
    <location>
        <begin position="101"/>
        <end position="112"/>
    </location>
</feature>
<feature type="compositionally biased region" description="Basic and acidic residues" evidence="1">
    <location>
        <begin position="347"/>
        <end position="367"/>
    </location>
</feature>
<keyword evidence="3" id="KW-1185">Reference proteome</keyword>
<reference evidence="3" key="2">
    <citation type="submission" date="2015-01" db="EMBL/GenBank/DDBJ databases">
        <title>Evolutionary Origins and Diversification of the Mycorrhizal Mutualists.</title>
        <authorList>
            <consortium name="DOE Joint Genome Institute"/>
            <consortium name="Mycorrhizal Genomics Consortium"/>
            <person name="Kohler A."/>
            <person name="Kuo A."/>
            <person name="Nagy L.G."/>
            <person name="Floudas D."/>
            <person name="Copeland A."/>
            <person name="Barry K.W."/>
            <person name="Cichocki N."/>
            <person name="Veneault-Fourrey C."/>
            <person name="LaButti K."/>
            <person name="Lindquist E.A."/>
            <person name="Lipzen A."/>
            <person name="Lundell T."/>
            <person name="Morin E."/>
            <person name="Murat C."/>
            <person name="Riley R."/>
            <person name="Ohm R."/>
            <person name="Sun H."/>
            <person name="Tunlid A."/>
            <person name="Henrissat B."/>
            <person name="Grigoriev I.V."/>
            <person name="Hibbett D.S."/>
            <person name="Martin F."/>
        </authorList>
    </citation>
    <scope>NUCLEOTIDE SEQUENCE [LARGE SCALE GENOMIC DNA]</scope>
    <source>
        <strain evidence="3">MAFF 305830</strain>
    </source>
</reference>
<protein>
    <submittedName>
        <fullName evidence="2">Uncharacterized protein</fullName>
    </submittedName>
</protein>